<evidence type="ECO:0000256" key="5">
    <source>
        <dbReference type="ARBA" id="ARBA00022884"/>
    </source>
</evidence>
<dbReference type="InterPro" id="IPR006027">
    <property type="entry name" value="NusB_RsmB_TIM44"/>
</dbReference>
<evidence type="ECO:0000313" key="7">
    <source>
        <dbReference type="EMBL" id="CAB4595027.1"/>
    </source>
</evidence>
<keyword evidence="3" id="KW-0808">Transferase</keyword>
<dbReference type="InterPro" id="IPR018314">
    <property type="entry name" value="RsmB/NOL1/NOP2-like_CS"/>
</dbReference>
<dbReference type="CDD" id="cd02440">
    <property type="entry name" value="AdoMet_MTases"/>
    <property type="match status" value="1"/>
</dbReference>
<dbReference type="InterPro" id="IPR001678">
    <property type="entry name" value="MeTrfase_RsmB-F_NOP2_dom"/>
</dbReference>
<evidence type="ECO:0000256" key="3">
    <source>
        <dbReference type="ARBA" id="ARBA00022679"/>
    </source>
</evidence>
<dbReference type="InterPro" id="IPR035926">
    <property type="entry name" value="NusB-like_sf"/>
</dbReference>
<accession>A0A6J6G1E3</accession>
<dbReference type="Gene3D" id="3.40.50.150">
    <property type="entry name" value="Vaccinia Virus protein VP39"/>
    <property type="match status" value="1"/>
</dbReference>
<dbReference type="PANTHER" id="PTHR22807">
    <property type="entry name" value="NOP2 YEAST -RELATED NOL1/NOP2/FMU SUN DOMAIN-CONTAINING"/>
    <property type="match status" value="1"/>
</dbReference>
<dbReference type="SUPFAM" id="SSF48013">
    <property type="entry name" value="NusB-like"/>
    <property type="match status" value="1"/>
</dbReference>
<dbReference type="GO" id="GO:0008173">
    <property type="term" value="F:RNA methyltransferase activity"/>
    <property type="evidence" value="ECO:0007669"/>
    <property type="project" value="InterPro"/>
</dbReference>
<dbReference type="GO" id="GO:0001510">
    <property type="term" value="P:RNA methylation"/>
    <property type="evidence" value="ECO:0007669"/>
    <property type="project" value="InterPro"/>
</dbReference>
<comment type="similarity">
    <text evidence="1">Belongs to the class I-like SAM-binding methyltransferase superfamily. RsmB/NOP family.</text>
</comment>
<dbReference type="PRINTS" id="PR02008">
    <property type="entry name" value="RCMTFAMILY"/>
</dbReference>
<dbReference type="AlphaFoldDB" id="A0A6J6G1E3"/>
<proteinExistence type="inferred from homology"/>
<keyword evidence="4" id="KW-0949">S-adenosyl-L-methionine</keyword>
<dbReference type="PANTHER" id="PTHR22807:SF53">
    <property type="entry name" value="RIBOSOMAL RNA SMALL SUBUNIT METHYLTRANSFERASE B-RELATED"/>
    <property type="match status" value="1"/>
</dbReference>
<dbReference type="SUPFAM" id="SSF53335">
    <property type="entry name" value="S-adenosyl-L-methionine-dependent methyltransferases"/>
    <property type="match status" value="1"/>
</dbReference>
<dbReference type="EMBL" id="CAEZTS010000222">
    <property type="protein sequence ID" value="CAB4595027.1"/>
    <property type="molecule type" value="Genomic_DNA"/>
</dbReference>
<organism evidence="7">
    <name type="scientific">freshwater metagenome</name>
    <dbReference type="NCBI Taxonomy" id="449393"/>
    <lineage>
        <taxon>unclassified sequences</taxon>
        <taxon>metagenomes</taxon>
        <taxon>ecological metagenomes</taxon>
    </lineage>
</organism>
<protein>
    <submittedName>
        <fullName evidence="7">Unannotated protein</fullName>
    </submittedName>
</protein>
<sequence>MGESARSVAYAALMRIDHEGAYANLVLPAMLSRSSLSDMDRRFVTELVYGTTRMRRACDALVDRFVMSEPDDATRTLLRLGAYQLQFAKVAPHAAVSATVDLASRKTSGFVNAVLRKVSTKPMVWSGDATRLSYPDWIARVFADECGDEATDALERMNQAASVTTRDDGYVQDESSQWVASAVGARPGEIVLDVCAGPGGKATALAATGARVIGADRQPSRAGLVAKNAERLGQRLPVVACDATTPAFSAASFDRVLVDAPCSGLGALRRRADARWRITEDDVRDLVGIQHRVLSASAPLVRPGGVLVYSVCTITAAESIGHVVPDGFDVVDRDGDDLLPALGPDWRAFGHGHRVLPHHADTDGMVIIRYRRRGGQ</sequence>
<feature type="domain" description="SAM-dependent MTase RsmB/NOP-type" evidence="6">
    <location>
        <begin position="83"/>
        <end position="373"/>
    </location>
</feature>
<dbReference type="InterPro" id="IPR029063">
    <property type="entry name" value="SAM-dependent_MTases_sf"/>
</dbReference>
<evidence type="ECO:0000256" key="4">
    <source>
        <dbReference type="ARBA" id="ARBA00022691"/>
    </source>
</evidence>
<dbReference type="GO" id="GO:0006355">
    <property type="term" value="P:regulation of DNA-templated transcription"/>
    <property type="evidence" value="ECO:0007669"/>
    <property type="project" value="InterPro"/>
</dbReference>
<evidence type="ECO:0000256" key="2">
    <source>
        <dbReference type="ARBA" id="ARBA00022603"/>
    </source>
</evidence>
<dbReference type="Pfam" id="PF01029">
    <property type="entry name" value="NusB"/>
    <property type="match status" value="1"/>
</dbReference>
<keyword evidence="5" id="KW-0694">RNA-binding</keyword>
<dbReference type="GO" id="GO:0003723">
    <property type="term" value="F:RNA binding"/>
    <property type="evidence" value="ECO:0007669"/>
    <property type="project" value="UniProtKB-KW"/>
</dbReference>
<evidence type="ECO:0000256" key="1">
    <source>
        <dbReference type="ARBA" id="ARBA00007494"/>
    </source>
</evidence>
<reference evidence="7" key="1">
    <citation type="submission" date="2020-05" db="EMBL/GenBank/DDBJ databases">
        <authorList>
            <person name="Chiriac C."/>
            <person name="Salcher M."/>
            <person name="Ghai R."/>
            <person name="Kavagutti S V."/>
        </authorList>
    </citation>
    <scope>NUCLEOTIDE SEQUENCE</scope>
</reference>
<evidence type="ECO:0000259" key="6">
    <source>
        <dbReference type="PROSITE" id="PS51686"/>
    </source>
</evidence>
<dbReference type="PROSITE" id="PS51686">
    <property type="entry name" value="SAM_MT_RSMB_NOP"/>
    <property type="match status" value="1"/>
</dbReference>
<name>A0A6J6G1E3_9ZZZZ</name>
<dbReference type="Pfam" id="PF01189">
    <property type="entry name" value="Methyltr_RsmB-F"/>
    <property type="match status" value="1"/>
</dbReference>
<keyword evidence="2" id="KW-0489">Methyltransferase</keyword>
<dbReference type="PROSITE" id="PS01153">
    <property type="entry name" value="NOL1_NOP2_SUN"/>
    <property type="match status" value="1"/>
</dbReference>
<dbReference type="InterPro" id="IPR049560">
    <property type="entry name" value="MeTrfase_RsmB-F_NOP2_cat"/>
</dbReference>
<dbReference type="InterPro" id="IPR023267">
    <property type="entry name" value="RCMT"/>
</dbReference>
<gene>
    <name evidence="7" type="ORF">UFOPK1722_01840</name>
</gene>
<dbReference type="Gene3D" id="1.10.940.10">
    <property type="entry name" value="NusB-like"/>
    <property type="match status" value="1"/>
</dbReference>